<protein>
    <submittedName>
        <fullName evidence="1">Uncharacterized protein</fullName>
    </submittedName>
</protein>
<dbReference type="Proteomes" id="UP000055045">
    <property type="component" value="Unassembled WGS sequence"/>
</dbReference>
<keyword evidence="2" id="KW-1185">Reference proteome</keyword>
<dbReference type="AlphaFoldDB" id="A0A101MMG0"/>
<comment type="caution">
    <text evidence="1">The sequence shown here is derived from an EMBL/GenBank/DDBJ whole genome shotgun (WGS) entry which is preliminary data.</text>
</comment>
<reference evidence="1 2" key="1">
    <citation type="submission" date="2015-10" db="EMBL/GenBank/DDBJ databases">
        <title>Genome sequencing of Penicillium freii.</title>
        <authorList>
            <person name="Nguyen H.D."/>
            <person name="Visagie C.M."/>
            <person name="Seifert K.A."/>
        </authorList>
    </citation>
    <scope>NUCLEOTIDE SEQUENCE [LARGE SCALE GENOMIC DNA]</scope>
    <source>
        <strain evidence="1 2">DAOM 242723</strain>
    </source>
</reference>
<accession>A0A101MMG0</accession>
<proteinExistence type="predicted"/>
<name>A0A101MMG0_PENFR</name>
<evidence type="ECO:0000313" key="2">
    <source>
        <dbReference type="Proteomes" id="UP000055045"/>
    </source>
</evidence>
<dbReference type="EMBL" id="LLXE01000078">
    <property type="protein sequence ID" value="KUM63249.1"/>
    <property type="molecule type" value="Genomic_DNA"/>
</dbReference>
<evidence type="ECO:0000313" key="1">
    <source>
        <dbReference type="EMBL" id="KUM63249.1"/>
    </source>
</evidence>
<sequence>MLSHDFIKGLARELVFDLGGHRVYGMTFSNWAMLMSLHRCARTMCLGTLRLRCLMWATERWRSRGLRREEEERRRKGWRTPFIWSRPTYLPKMDGRLLLPFLLLNVTGYIIKRNR</sequence>
<organism evidence="1 2">
    <name type="scientific">Penicillium freii</name>
    <dbReference type="NCBI Taxonomy" id="48697"/>
    <lineage>
        <taxon>Eukaryota</taxon>
        <taxon>Fungi</taxon>
        <taxon>Dikarya</taxon>
        <taxon>Ascomycota</taxon>
        <taxon>Pezizomycotina</taxon>
        <taxon>Eurotiomycetes</taxon>
        <taxon>Eurotiomycetidae</taxon>
        <taxon>Eurotiales</taxon>
        <taxon>Aspergillaceae</taxon>
        <taxon>Penicillium</taxon>
    </lineage>
</organism>
<gene>
    <name evidence="1" type="ORF">ACN42_g3873</name>
</gene>